<organism evidence="3">
    <name type="scientific">Aegilops tauschii</name>
    <name type="common">Tausch's goatgrass</name>
    <name type="synonym">Aegilops squarrosa</name>
    <dbReference type="NCBI Taxonomy" id="37682"/>
    <lineage>
        <taxon>Eukaryota</taxon>
        <taxon>Viridiplantae</taxon>
        <taxon>Streptophyta</taxon>
        <taxon>Embryophyta</taxon>
        <taxon>Tracheophyta</taxon>
        <taxon>Spermatophyta</taxon>
        <taxon>Magnoliopsida</taxon>
        <taxon>Liliopsida</taxon>
        <taxon>Poales</taxon>
        <taxon>Poaceae</taxon>
        <taxon>BOP clade</taxon>
        <taxon>Pooideae</taxon>
        <taxon>Triticodae</taxon>
        <taxon>Triticeae</taxon>
        <taxon>Triticinae</taxon>
        <taxon>Aegilops</taxon>
    </lineage>
</organism>
<evidence type="ECO:0000313" key="3">
    <source>
        <dbReference type="EnsemblPlants" id="EMT32971"/>
    </source>
</evidence>
<dbReference type="AlphaFoldDB" id="M8D8X1"/>
<keyword evidence="1" id="KW-0862">Zinc</keyword>
<feature type="domain" description="GRF-type" evidence="2">
    <location>
        <begin position="16"/>
        <end position="60"/>
    </location>
</feature>
<keyword evidence="1" id="KW-0479">Metal-binding</keyword>
<evidence type="ECO:0000259" key="2">
    <source>
        <dbReference type="PROSITE" id="PS51999"/>
    </source>
</evidence>
<accession>M8D8X1</accession>
<dbReference type="PROSITE" id="PS51999">
    <property type="entry name" value="ZF_GRF"/>
    <property type="match status" value="1"/>
</dbReference>
<reference evidence="3" key="1">
    <citation type="submission" date="2015-06" db="UniProtKB">
        <authorList>
            <consortium name="EnsemblPlants"/>
        </authorList>
    </citation>
    <scope>IDENTIFICATION</scope>
</reference>
<protein>
    <recommendedName>
        <fullName evidence="2">GRF-type domain-containing protein</fullName>
    </recommendedName>
</protein>
<dbReference type="EnsemblPlants" id="EMT32971">
    <property type="protein sequence ID" value="EMT32971"/>
    <property type="gene ID" value="F775_28873"/>
</dbReference>
<name>M8D8X1_AEGTA</name>
<dbReference type="PANTHER" id="PTHR33680">
    <property type="entry name" value="OS07G0190500 PROTEIN"/>
    <property type="match status" value="1"/>
</dbReference>
<dbReference type="GO" id="GO:0008270">
    <property type="term" value="F:zinc ion binding"/>
    <property type="evidence" value="ECO:0007669"/>
    <property type="project" value="UniProtKB-KW"/>
</dbReference>
<dbReference type="PANTHER" id="PTHR33680:SF7">
    <property type="entry name" value="OS02G0474200 PROTEIN"/>
    <property type="match status" value="1"/>
</dbReference>
<proteinExistence type="predicted"/>
<dbReference type="Pfam" id="PF06839">
    <property type="entry name" value="Zn_ribbon_GRF"/>
    <property type="match status" value="1"/>
</dbReference>
<evidence type="ECO:0000256" key="1">
    <source>
        <dbReference type="PROSITE-ProRule" id="PRU01343"/>
    </source>
</evidence>
<keyword evidence="1" id="KW-0863">Zinc-finger</keyword>
<sequence>MADPVAGPAALPIVPCPDCGRNVVTYVARRRQNAGQRFYKCRNHNPSAGGCDFYRWQQGYAAHLANLEGGEAAVGQIGPGQMQGGQAVQAQVVQALHGQSVQQNGPPEASQAASFASAVAGYMLAAAPVAGRQGVTVADAASINLVVSVANLMLSCAWVIRRCGRSYVAELAAWLSRIRLSEWELGENAL</sequence>
<dbReference type="InterPro" id="IPR010666">
    <property type="entry name" value="Znf_GRF"/>
</dbReference>